<gene>
    <name evidence="10" type="ORF">EMCG_07556</name>
</gene>
<name>A0A0G2I8Y1_9EURO</name>
<organism evidence="10 11">
    <name type="scientific">[Emmonsia] crescens</name>
    <dbReference type="NCBI Taxonomy" id="73230"/>
    <lineage>
        <taxon>Eukaryota</taxon>
        <taxon>Fungi</taxon>
        <taxon>Dikarya</taxon>
        <taxon>Ascomycota</taxon>
        <taxon>Pezizomycotina</taxon>
        <taxon>Eurotiomycetes</taxon>
        <taxon>Eurotiomycetidae</taxon>
        <taxon>Onygenales</taxon>
        <taxon>Ajellomycetaceae</taxon>
        <taxon>Emergomyces</taxon>
    </lineage>
</organism>
<dbReference type="PANTHER" id="PTHR43675:SF8">
    <property type="entry name" value="ARSENITE METHYLTRANSFERASE"/>
    <property type="match status" value="1"/>
</dbReference>
<dbReference type="Pfam" id="PF13847">
    <property type="entry name" value="Methyltransf_31"/>
    <property type="match status" value="2"/>
</dbReference>
<dbReference type="Gene3D" id="3.40.50.150">
    <property type="entry name" value="Vaccinia Virus protein VP39"/>
    <property type="match status" value="2"/>
</dbReference>
<dbReference type="InterPro" id="IPR029063">
    <property type="entry name" value="SAM-dependent_MTases_sf"/>
</dbReference>
<reference evidence="11" key="1">
    <citation type="journal article" date="2015" name="PLoS Genet.">
        <title>The dynamic genome and transcriptome of the human fungal pathogen Blastomyces and close relative Emmonsia.</title>
        <authorList>
            <person name="Munoz J.F."/>
            <person name="Gauthier G.M."/>
            <person name="Desjardins C.A."/>
            <person name="Gallo J.E."/>
            <person name="Holder J."/>
            <person name="Sullivan T.D."/>
            <person name="Marty A.J."/>
            <person name="Carmen J.C."/>
            <person name="Chen Z."/>
            <person name="Ding L."/>
            <person name="Gujja S."/>
            <person name="Magrini V."/>
            <person name="Misas E."/>
            <person name="Mitreva M."/>
            <person name="Priest M."/>
            <person name="Saif S."/>
            <person name="Whiston E.A."/>
            <person name="Young S."/>
            <person name="Zeng Q."/>
            <person name="Goldman W.E."/>
            <person name="Mardis E.R."/>
            <person name="Taylor J.W."/>
            <person name="McEwen J.G."/>
            <person name="Clay O.K."/>
            <person name="Klein B.S."/>
            <person name="Cuomo C.A."/>
        </authorList>
    </citation>
    <scope>NUCLEOTIDE SEQUENCE [LARGE SCALE GENOMIC DNA]</scope>
    <source>
        <strain evidence="11">UAMH 3008</strain>
    </source>
</reference>
<dbReference type="VEuPathDB" id="FungiDB:EMCG_07556"/>
<keyword evidence="1" id="KW-0808">Transferase</keyword>
<comment type="catalytic activity">
    <reaction evidence="7">
        <text>arsenic triglutathione + 2 [thioredoxin]-dithiol + 2 S-adenosyl-L-methionine + H2O = dimethylarsinous acid + 2 [thioredoxin]-disulfide + 3 glutathione + 2 S-adenosyl-L-homocysteine + 2 H(+)</text>
        <dbReference type="Rhea" id="RHEA:69464"/>
        <dbReference type="Rhea" id="RHEA-COMP:10698"/>
        <dbReference type="Rhea" id="RHEA-COMP:10700"/>
        <dbReference type="ChEBI" id="CHEBI:15377"/>
        <dbReference type="ChEBI" id="CHEBI:15378"/>
        <dbReference type="ChEBI" id="CHEBI:23808"/>
        <dbReference type="ChEBI" id="CHEBI:29950"/>
        <dbReference type="ChEBI" id="CHEBI:50058"/>
        <dbReference type="ChEBI" id="CHEBI:57856"/>
        <dbReference type="ChEBI" id="CHEBI:57925"/>
        <dbReference type="ChEBI" id="CHEBI:59789"/>
        <dbReference type="ChEBI" id="CHEBI:183640"/>
        <dbReference type="EC" id="2.1.1.137"/>
    </reaction>
</comment>
<dbReference type="InterPro" id="IPR025714">
    <property type="entry name" value="Methyltranfer_dom"/>
</dbReference>
<dbReference type="InterPro" id="IPR026669">
    <property type="entry name" value="Arsenite_MeTrfase-like"/>
</dbReference>
<evidence type="ECO:0000256" key="2">
    <source>
        <dbReference type="ARBA" id="ARBA00022691"/>
    </source>
</evidence>
<sequence length="320" mass="34332">MAESQVYQQVQKHYSSAAKTNDDRYGRDVATAFGYSKEELASIPQDANLGLSCGNPLALAQLREGETVIDFGSGAGIDAFLAAKNVGPKGKVYGIDMNKARMIYTPPLFFSPNTQTNPTGLQDMLARANINKEKTGATAANVTFVESQITAVNLPDAVGDCIISNCVVNLVPEPEKQLAFNEMARLLKPGGRVALSDILTKKELTPELKESIALYVGCIAGASQVADYERYLREAGFSDVLIVDAKNDLNIYTSALGNPESASGGCCGEVKKPEPTPCCGPSPPKEERGPGIFSEGFKADFKHIDFNEWAGSFKIYAVKN</sequence>
<dbReference type="OrthoDB" id="10017101at2759"/>
<dbReference type="CDD" id="cd02440">
    <property type="entry name" value="AdoMet_MTases"/>
    <property type="match status" value="1"/>
</dbReference>
<dbReference type="SUPFAM" id="SSF53335">
    <property type="entry name" value="S-adenosyl-L-methionine-dependent methyltransferases"/>
    <property type="match status" value="1"/>
</dbReference>
<comment type="caution">
    <text evidence="10">The sequence shown here is derived from an EMBL/GenBank/DDBJ whole genome shotgun (WGS) entry which is preliminary data.</text>
</comment>
<comment type="catalytic activity">
    <reaction evidence="8">
        <text>arsenic triglutathione + 3 [thioredoxin]-dithiol + 3 S-adenosyl-L-methionine = trimethylarsine + 3 [thioredoxin]-disulfide + 3 glutathione + 3 S-adenosyl-L-homocysteine + 3 H(+)</text>
        <dbReference type="Rhea" id="RHEA:69432"/>
        <dbReference type="Rhea" id="RHEA-COMP:10698"/>
        <dbReference type="Rhea" id="RHEA-COMP:10700"/>
        <dbReference type="ChEBI" id="CHEBI:15378"/>
        <dbReference type="ChEBI" id="CHEBI:27130"/>
        <dbReference type="ChEBI" id="CHEBI:29950"/>
        <dbReference type="ChEBI" id="CHEBI:50058"/>
        <dbReference type="ChEBI" id="CHEBI:57856"/>
        <dbReference type="ChEBI" id="CHEBI:57925"/>
        <dbReference type="ChEBI" id="CHEBI:59789"/>
        <dbReference type="ChEBI" id="CHEBI:183640"/>
        <dbReference type="EC" id="2.1.1.137"/>
    </reaction>
</comment>
<comment type="catalytic activity">
    <reaction evidence="6">
        <text>arsenic triglutathione + [thioredoxin]-dithiol + S-adenosyl-L-methionine + 2 H2O = methylarsonous acid + [thioredoxin]-disulfide + 3 glutathione + S-adenosyl-L-homocysteine + H(+)</text>
        <dbReference type="Rhea" id="RHEA:69460"/>
        <dbReference type="Rhea" id="RHEA-COMP:10698"/>
        <dbReference type="Rhea" id="RHEA-COMP:10700"/>
        <dbReference type="ChEBI" id="CHEBI:15377"/>
        <dbReference type="ChEBI" id="CHEBI:15378"/>
        <dbReference type="ChEBI" id="CHEBI:17826"/>
        <dbReference type="ChEBI" id="CHEBI:29950"/>
        <dbReference type="ChEBI" id="CHEBI:50058"/>
        <dbReference type="ChEBI" id="CHEBI:57856"/>
        <dbReference type="ChEBI" id="CHEBI:57925"/>
        <dbReference type="ChEBI" id="CHEBI:59789"/>
        <dbReference type="ChEBI" id="CHEBI:183640"/>
        <dbReference type="EC" id="2.1.1.137"/>
    </reaction>
</comment>
<feature type="domain" description="Methyltransferase" evidence="9">
    <location>
        <begin position="63"/>
        <end position="100"/>
    </location>
</feature>
<evidence type="ECO:0000313" key="10">
    <source>
        <dbReference type="EMBL" id="KKZ66725.1"/>
    </source>
</evidence>
<dbReference type="EC" id="2.1.1.137" evidence="4"/>
<evidence type="ECO:0000256" key="4">
    <source>
        <dbReference type="ARBA" id="ARBA00034521"/>
    </source>
</evidence>
<accession>A0A0G2I8Y1</accession>
<evidence type="ECO:0000256" key="5">
    <source>
        <dbReference type="ARBA" id="ARBA00034545"/>
    </source>
</evidence>
<evidence type="ECO:0000313" key="11">
    <source>
        <dbReference type="Proteomes" id="UP000034164"/>
    </source>
</evidence>
<feature type="domain" description="Methyltransferase" evidence="9">
    <location>
        <begin position="123"/>
        <end position="236"/>
    </location>
</feature>
<dbReference type="PANTHER" id="PTHR43675">
    <property type="entry name" value="ARSENITE METHYLTRANSFERASE"/>
    <property type="match status" value="1"/>
</dbReference>
<comment type="similarity">
    <text evidence="3">Belongs to the methyltransferase superfamily. Arsenite methyltransferase family.</text>
</comment>
<keyword evidence="2" id="KW-0949">S-adenosyl-L-methionine</keyword>
<proteinExistence type="inferred from homology"/>
<evidence type="ECO:0000256" key="1">
    <source>
        <dbReference type="ARBA" id="ARBA00022679"/>
    </source>
</evidence>
<evidence type="ECO:0000256" key="8">
    <source>
        <dbReference type="ARBA" id="ARBA00048428"/>
    </source>
</evidence>
<dbReference type="Proteomes" id="UP000034164">
    <property type="component" value="Unassembled WGS sequence"/>
</dbReference>
<protein>
    <recommendedName>
        <fullName evidence="5">Arsenite methyltransferase</fullName>
        <ecNumber evidence="4">2.1.1.137</ecNumber>
    </recommendedName>
</protein>
<dbReference type="AlphaFoldDB" id="A0A0G2I8Y1"/>
<evidence type="ECO:0000256" key="6">
    <source>
        <dbReference type="ARBA" id="ARBA00047941"/>
    </source>
</evidence>
<evidence type="ECO:0000259" key="9">
    <source>
        <dbReference type="Pfam" id="PF13847"/>
    </source>
</evidence>
<dbReference type="GO" id="GO:0030791">
    <property type="term" value="F:arsenite methyltransferase activity"/>
    <property type="evidence" value="ECO:0007669"/>
    <property type="project" value="UniProtKB-EC"/>
</dbReference>
<evidence type="ECO:0000256" key="7">
    <source>
        <dbReference type="ARBA" id="ARBA00047943"/>
    </source>
</evidence>
<evidence type="ECO:0000256" key="3">
    <source>
        <dbReference type="ARBA" id="ARBA00034487"/>
    </source>
</evidence>
<dbReference type="EMBL" id="LCZI01000412">
    <property type="protein sequence ID" value="KKZ66725.1"/>
    <property type="molecule type" value="Genomic_DNA"/>
</dbReference>